<gene>
    <name evidence="1" type="ORF">F2Q70_00034049</name>
</gene>
<sequence length="93" mass="10367">MSLSNGTELSSPSLPLILGFRPNGQQVNNNTFSSLDNVMTNQNHLLMDMIPSREDSTSFSTMLPWNSIRQDPLQMGGFEIFNSFLTNKQGQAQ</sequence>
<reference evidence="1" key="1">
    <citation type="submission" date="2019-12" db="EMBL/GenBank/DDBJ databases">
        <title>Genome sequencing and annotation of Brassica cretica.</title>
        <authorList>
            <person name="Studholme D.J."/>
            <person name="Sarris P.F."/>
        </authorList>
    </citation>
    <scope>NUCLEOTIDE SEQUENCE</scope>
    <source>
        <strain evidence="1">PFS-102/07</strain>
        <tissue evidence="1">Leaf</tissue>
    </source>
</reference>
<protein>
    <submittedName>
        <fullName evidence="1">Uncharacterized protein</fullName>
    </submittedName>
</protein>
<proteinExistence type="predicted"/>
<dbReference type="AlphaFoldDB" id="A0A8S9K0Y7"/>
<name>A0A8S9K0Y7_BRACR</name>
<accession>A0A8S9K0Y7</accession>
<dbReference type="EMBL" id="QGKY02000246">
    <property type="protein sequence ID" value="KAF2587518.1"/>
    <property type="molecule type" value="Genomic_DNA"/>
</dbReference>
<comment type="caution">
    <text evidence="1">The sequence shown here is derived from an EMBL/GenBank/DDBJ whole genome shotgun (WGS) entry which is preliminary data.</text>
</comment>
<evidence type="ECO:0000313" key="1">
    <source>
        <dbReference type="EMBL" id="KAF2587518.1"/>
    </source>
</evidence>
<organism evidence="1">
    <name type="scientific">Brassica cretica</name>
    <name type="common">Mustard</name>
    <dbReference type="NCBI Taxonomy" id="69181"/>
    <lineage>
        <taxon>Eukaryota</taxon>
        <taxon>Viridiplantae</taxon>
        <taxon>Streptophyta</taxon>
        <taxon>Embryophyta</taxon>
        <taxon>Tracheophyta</taxon>
        <taxon>Spermatophyta</taxon>
        <taxon>Magnoliopsida</taxon>
        <taxon>eudicotyledons</taxon>
        <taxon>Gunneridae</taxon>
        <taxon>Pentapetalae</taxon>
        <taxon>rosids</taxon>
        <taxon>malvids</taxon>
        <taxon>Brassicales</taxon>
        <taxon>Brassicaceae</taxon>
        <taxon>Brassiceae</taxon>
        <taxon>Brassica</taxon>
    </lineage>
</organism>